<keyword evidence="3" id="KW-1185">Reference proteome</keyword>
<accession>A0A7G1P528</accession>
<name>A0A7G1P528_9ACTN</name>
<reference evidence="2 3" key="1">
    <citation type="journal article" date="2014" name="Int. J. Syst. Evol. Microbiol.">
        <title>Complete genome sequence of Corynebacterium casei LMG S-19264T (=DSM 44701T), isolated from a smear-ripened cheese.</title>
        <authorList>
            <consortium name="US DOE Joint Genome Institute (JGI-PGF)"/>
            <person name="Walter F."/>
            <person name="Albersmeier A."/>
            <person name="Kalinowski J."/>
            <person name="Ruckert C."/>
        </authorList>
    </citation>
    <scope>NUCLEOTIDE SEQUENCE [LARGE SCALE GENOMIC DNA]</scope>
    <source>
        <strain evidence="2 3">JCM 4677</strain>
    </source>
</reference>
<dbReference type="InterPro" id="IPR021835">
    <property type="entry name" value="DUF3427"/>
</dbReference>
<proteinExistence type="predicted"/>
<gene>
    <name evidence="2" type="ORF">GCM10017557_52180</name>
</gene>
<dbReference type="EMBL" id="AP023440">
    <property type="protein sequence ID" value="BCL30359.1"/>
    <property type="molecule type" value="Genomic_DNA"/>
</dbReference>
<organism evidence="2 3">
    <name type="scientific">Streptomyces aurantiacus</name>
    <dbReference type="NCBI Taxonomy" id="47760"/>
    <lineage>
        <taxon>Bacteria</taxon>
        <taxon>Bacillati</taxon>
        <taxon>Actinomycetota</taxon>
        <taxon>Actinomycetes</taxon>
        <taxon>Kitasatosporales</taxon>
        <taxon>Streptomycetaceae</taxon>
        <taxon>Streptomyces</taxon>
        <taxon>Streptomyces aurantiacus group</taxon>
    </lineage>
</organism>
<feature type="domain" description="DUF3427" evidence="1">
    <location>
        <begin position="157"/>
        <end position="307"/>
    </location>
</feature>
<sequence>MATEARAYSTPRLADYLQESRREIKELYKSHNSWTAILRKADLVEDPAPSEEEALLKRVHSFLHVDDPQRAHAYLRLLSDDAPAYGTLAPADKTYAHTLFFNLWDNAGGFTSFQQGLDSLRSQRVFRDELRQVLTYVIERSDHFPIPLSGPHRHIPLQVHSAYNRSEILAALGVARFGGQMPRSFAQGVQWVDDARTDALLITLEKNERDFSPTIRYKDYALSPTLFHWESQNATAEDSRTGLRYQQHAQQGSNVLLFMRRYKNNDIGKSQPWMLLGPATYVEHTGSKPMAITWRLKHELPADVWTYSAIAAG</sequence>
<dbReference type="AlphaFoldDB" id="A0A7G1P528"/>
<protein>
    <recommendedName>
        <fullName evidence="1">DUF3427 domain-containing protein</fullName>
    </recommendedName>
</protein>
<dbReference type="Proteomes" id="UP000516444">
    <property type="component" value="Chromosome"/>
</dbReference>
<evidence type="ECO:0000313" key="3">
    <source>
        <dbReference type="Proteomes" id="UP000516444"/>
    </source>
</evidence>
<dbReference type="Pfam" id="PF11907">
    <property type="entry name" value="DUF3427"/>
    <property type="match status" value="1"/>
</dbReference>
<dbReference type="KEGG" id="sgm:GCM10017557_52180"/>
<evidence type="ECO:0000313" key="2">
    <source>
        <dbReference type="EMBL" id="BCL30359.1"/>
    </source>
</evidence>
<evidence type="ECO:0000259" key="1">
    <source>
        <dbReference type="Pfam" id="PF11907"/>
    </source>
</evidence>